<dbReference type="Pfam" id="PF08443">
    <property type="entry name" value="RimK"/>
    <property type="match status" value="1"/>
</dbReference>
<dbReference type="PANTHER" id="PTHR21621">
    <property type="entry name" value="RIBOSOMAL PROTEIN S6 MODIFICATION PROTEIN"/>
    <property type="match status" value="1"/>
</dbReference>
<dbReference type="Gene3D" id="3.30.470.20">
    <property type="entry name" value="ATP-grasp fold, B domain"/>
    <property type="match status" value="1"/>
</dbReference>
<proteinExistence type="predicted"/>
<reference evidence="2 3" key="1">
    <citation type="submission" date="2019-11" db="EMBL/GenBank/DDBJ databases">
        <title>Whole-genome sequence of a the green, strictly anaerobic photosynthetic bacterium Heliobacillus mobilis DSM 6151.</title>
        <authorList>
            <person name="Kyndt J.A."/>
            <person name="Meyer T.E."/>
        </authorList>
    </citation>
    <scope>NUCLEOTIDE SEQUENCE [LARGE SCALE GENOMIC DNA]</scope>
    <source>
        <strain evidence="2 3">DSM 6151</strain>
    </source>
</reference>
<gene>
    <name evidence="2" type="ORF">GJ688_02695</name>
</gene>
<feature type="domain" description="ATP-grasp fold RimK-type" evidence="1">
    <location>
        <begin position="141"/>
        <end position="293"/>
    </location>
</feature>
<evidence type="ECO:0000259" key="1">
    <source>
        <dbReference type="Pfam" id="PF08443"/>
    </source>
</evidence>
<dbReference type="GO" id="GO:0009432">
    <property type="term" value="P:SOS response"/>
    <property type="evidence" value="ECO:0007669"/>
    <property type="project" value="TreeGrafter"/>
</dbReference>
<comment type="caution">
    <text evidence="2">The sequence shown here is derived from an EMBL/GenBank/DDBJ whole genome shotgun (WGS) entry which is preliminary data.</text>
</comment>
<dbReference type="RefSeq" id="WP_155475007.1">
    <property type="nucleotide sequence ID" value="NZ_WNKU01000002.1"/>
</dbReference>
<protein>
    <submittedName>
        <fullName evidence="2">RimK-like protein</fullName>
    </submittedName>
</protein>
<dbReference type="GO" id="GO:0018169">
    <property type="term" value="F:ribosomal S6-glutamic acid ligase activity"/>
    <property type="evidence" value="ECO:0007669"/>
    <property type="project" value="TreeGrafter"/>
</dbReference>
<dbReference type="PANTHER" id="PTHR21621:SF0">
    <property type="entry name" value="BETA-CITRYLGLUTAMATE SYNTHASE B-RELATED"/>
    <property type="match status" value="1"/>
</dbReference>
<evidence type="ECO:0000313" key="3">
    <source>
        <dbReference type="Proteomes" id="UP000430670"/>
    </source>
</evidence>
<dbReference type="OrthoDB" id="583309at2"/>
<dbReference type="AlphaFoldDB" id="A0A6I3SGE7"/>
<dbReference type="GO" id="GO:0005737">
    <property type="term" value="C:cytoplasm"/>
    <property type="evidence" value="ECO:0007669"/>
    <property type="project" value="TreeGrafter"/>
</dbReference>
<accession>A0A6I3SGE7</accession>
<dbReference type="EMBL" id="WNKU01000002">
    <property type="protein sequence ID" value="MTV47891.1"/>
    <property type="molecule type" value="Genomic_DNA"/>
</dbReference>
<keyword evidence="3" id="KW-1185">Reference proteome</keyword>
<evidence type="ECO:0000313" key="2">
    <source>
        <dbReference type="EMBL" id="MTV47891.1"/>
    </source>
</evidence>
<organism evidence="2 3">
    <name type="scientific">Heliobacterium mobile</name>
    <name type="common">Heliobacillus mobilis</name>
    <dbReference type="NCBI Taxonomy" id="28064"/>
    <lineage>
        <taxon>Bacteria</taxon>
        <taxon>Bacillati</taxon>
        <taxon>Bacillota</taxon>
        <taxon>Clostridia</taxon>
        <taxon>Eubacteriales</taxon>
        <taxon>Heliobacteriaceae</taxon>
        <taxon>Heliobacterium</taxon>
    </lineage>
</organism>
<name>A0A6I3SGE7_HELMO</name>
<sequence>MGNIKPNILIVSNRYDFASDYITTALLEKEVSFLRINKEDLPFVNVSMDPVRNSIIVENKNDVYEVSSNNLKSIYFRGPTFLREKGITLSADEQLSRSQWQAFIRALMIFNESKWVNNPKATYYAETKPVQLSLANQIGFSVPKTIISNSSKLIEKLEVTTDNYVVKSLDAVLLDLGERQAFVYTNIIHKEELLDAELSSAPVIIQELLEPKVDLRVTIVENEVFAVEILEEQKGIRGDWRLRKNQVKYIPVTLPPEVEQKCINLVNRLGLVFGAIDLVRVNNCYYFIEINPTGEWAWLIDQAEQRIDLAITRCLIE</sequence>
<dbReference type="InterPro" id="IPR013651">
    <property type="entry name" value="ATP-grasp_RimK-type"/>
</dbReference>
<dbReference type="SUPFAM" id="SSF56059">
    <property type="entry name" value="Glutathione synthetase ATP-binding domain-like"/>
    <property type="match status" value="1"/>
</dbReference>
<dbReference type="Proteomes" id="UP000430670">
    <property type="component" value="Unassembled WGS sequence"/>
</dbReference>